<dbReference type="PANTHER" id="PTHR35040">
    <property type="match status" value="1"/>
</dbReference>
<keyword evidence="4" id="KW-1185">Reference proteome</keyword>
<reference evidence="3" key="5">
    <citation type="submission" date="2015-06" db="UniProtKB">
        <authorList>
            <consortium name="EnsemblFungi"/>
        </authorList>
    </citation>
    <scope>IDENTIFICATION</scope>
    <source>
        <strain evidence="3">ATCC 64411</strain>
    </source>
</reference>
<dbReference type="Proteomes" id="UP000011715">
    <property type="component" value="Unassembled WGS sequence"/>
</dbReference>
<organism evidence="3 4">
    <name type="scientific">Magnaporthiopsis poae (strain ATCC 64411 / 73-15)</name>
    <name type="common">Kentucky bluegrass fungus</name>
    <name type="synonym">Magnaporthe poae</name>
    <dbReference type="NCBI Taxonomy" id="644358"/>
    <lineage>
        <taxon>Eukaryota</taxon>
        <taxon>Fungi</taxon>
        <taxon>Dikarya</taxon>
        <taxon>Ascomycota</taxon>
        <taxon>Pezizomycotina</taxon>
        <taxon>Sordariomycetes</taxon>
        <taxon>Sordariomycetidae</taxon>
        <taxon>Magnaporthales</taxon>
        <taxon>Magnaporthaceae</taxon>
        <taxon>Magnaporthiopsis</taxon>
    </lineage>
</organism>
<keyword evidence="1" id="KW-0732">Signal</keyword>
<dbReference type="eggNOG" id="ENOG502T62S">
    <property type="taxonomic scope" value="Eukaryota"/>
</dbReference>
<dbReference type="InterPro" id="IPR021986">
    <property type="entry name" value="Spherulin4"/>
</dbReference>
<evidence type="ECO:0000313" key="4">
    <source>
        <dbReference type="Proteomes" id="UP000011715"/>
    </source>
</evidence>
<dbReference type="Pfam" id="PF12138">
    <property type="entry name" value="Spherulin4"/>
    <property type="match status" value="1"/>
</dbReference>
<dbReference type="OMA" id="PLYAWPG"/>
<evidence type="ECO:0000313" key="2">
    <source>
        <dbReference type="EMBL" id="KLU86313.1"/>
    </source>
</evidence>
<reference evidence="2" key="2">
    <citation type="submission" date="2010-05" db="EMBL/GenBank/DDBJ databases">
        <title>The Genome Sequence of Magnaporthe poae strain ATCC 64411.</title>
        <authorList>
            <consortium name="The Broad Institute Genome Sequencing Platform"/>
            <consortium name="Broad Institute Genome Sequencing Center for Infectious Disease"/>
            <person name="Ma L.-J."/>
            <person name="Dead R."/>
            <person name="Young S."/>
            <person name="Zeng Q."/>
            <person name="Koehrsen M."/>
            <person name="Alvarado L."/>
            <person name="Berlin A."/>
            <person name="Chapman S.B."/>
            <person name="Chen Z."/>
            <person name="Freedman E."/>
            <person name="Gellesch M."/>
            <person name="Goldberg J."/>
            <person name="Griggs A."/>
            <person name="Gujja S."/>
            <person name="Heilman E.R."/>
            <person name="Heiman D."/>
            <person name="Hepburn T."/>
            <person name="Howarth C."/>
            <person name="Jen D."/>
            <person name="Larson L."/>
            <person name="Mehta T."/>
            <person name="Neiman D."/>
            <person name="Pearson M."/>
            <person name="Roberts A."/>
            <person name="Saif S."/>
            <person name="Shea T."/>
            <person name="Shenoy N."/>
            <person name="Sisk P."/>
            <person name="Stolte C."/>
            <person name="Sykes S."/>
            <person name="Walk T."/>
            <person name="White J."/>
            <person name="Yandava C."/>
            <person name="Haas B."/>
            <person name="Nusbaum C."/>
            <person name="Birren B."/>
        </authorList>
    </citation>
    <scope>NUCLEOTIDE SEQUENCE</scope>
    <source>
        <strain evidence="2">ATCC 64411</strain>
    </source>
</reference>
<dbReference type="EMBL" id="ADBL01001262">
    <property type="status" value="NOT_ANNOTATED_CDS"/>
    <property type="molecule type" value="Genomic_DNA"/>
</dbReference>
<evidence type="ECO:0000256" key="1">
    <source>
        <dbReference type="SAM" id="SignalP"/>
    </source>
</evidence>
<reference evidence="4" key="1">
    <citation type="submission" date="2010-05" db="EMBL/GenBank/DDBJ databases">
        <title>The genome sequence of Magnaporthe poae strain ATCC 64411.</title>
        <authorList>
            <person name="Ma L.-J."/>
            <person name="Dead R."/>
            <person name="Young S."/>
            <person name="Zeng Q."/>
            <person name="Koehrsen M."/>
            <person name="Alvarado L."/>
            <person name="Berlin A."/>
            <person name="Chapman S.B."/>
            <person name="Chen Z."/>
            <person name="Freedman E."/>
            <person name="Gellesch M."/>
            <person name="Goldberg J."/>
            <person name="Griggs A."/>
            <person name="Gujja S."/>
            <person name="Heilman E.R."/>
            <person name="Heiman D."/>
            <person name="Hepburn T."/>
            <person name="Howarth C."/>
            <person name="Jen D."/>
            <person name="Larson L."/>
            <person name="Mehta T."/>
            <person name="Neiman D."/>
            <person name="Pearson M."/>
            <person name="Roberts A."/>
            <person name="Saif S."/>
            <person name="Shea T."/>
            <person name="Shenoy N."/>
            <person name="Sisk P."/>
            <person name="Stolte C."/>
            <person name="Sykes S."/>
            <person name="Walk T."/>
            <person name="White J."/>
            <person name="Yandava C."/>
            <person name="Haas B."/>
            <person name="Nusbaum C."/>
            <person name="Birren B."/>
        </authorList>
    </citation>
    <scope>NUCLEOTIDE SEQUENCE [LARGE SCALE GENOMIC DNA]</scope>
    <source>
        <strain evidence="4">ATCC 64411 / 73-15</strain>
    </source>
</reference>
<dbReference type="VEuPathDB" id="FungiDB:MAPG_05327"/>
<evidence type="ECO:0000313" key="3">
    <source>
        <dbReference type="EnsemblFungi" id="MAPG_05327T0"/>
    </source>
</evidence>
<dbReference type="EMBL" id="GL876969">
    <property type="protein sequence ID" value="KLU86313.1"/>
    <property type="molecule type" value="Genomic_DNA"/>
</dbReference>
<dbReference type="EnsemblFungi" id="MAPG_05327T0">
    <property type="protein sequence ID" value="MAPG_05327T0"/>
    <property type="gene ID" value="MAPG_05327"/>
</dbReference>
<gene>
    <name evidence="2" type="ORF">MAPG_05327</name>
</gene>
<feature type="chain" id="PRO_5009385519" description="Spherulin-4" evidence="1">
    <location>
        <begin position="17"/>
        <end position="271"/>
    </location>
</feature>
<accession>A0A0C4DZ38</accession>
<proteinExistence type="predicted"/>
<dbReference type="OrthoDB" id="5342184at2759"/>
<sequence>MRSFLTLSLLPLAVSATNILLPLYVYPSAAWNDNASNWQSLLSTIRSHRDVSFDVVINPDSGPGGSGPGQGRDDVNYVSGATLLKAEPNVRTLGYVHTDYGRLAADAVVRNVSAWAAWPAAAAPRGIFFDETPNGNPWNPNGYESAYMRGLAERARAVGTVGDFLVFNVGQKVVDANVPTYFDVADQVIVFEESWATYKAVNPVANNLPQSRAADSAAIIVHTFTGDLAALGAELDRIGDADVGGVWFTTTDYHQYTAPPANAENQARLLS</sequence>
<feature type="signal peptide" evidence="1">
    <location>
        <begin position="1"/>
        <end position="16"/>
    </location>
</feature>
<dbReference type="AlphaFoldDB" id="A0A0C4DZ38"/>
<name>A0A0C4DZ38_MAGP6</name>
<evidence type="ECO:0008006" key="5">
    <source>
        <dbReference type="Google" id="ProtNLM"/>
    </source>
</evidence>
<dbReference type="PANTHER" id="PTHR35040:SF9">
    <property type="entry name" value="4-LIKE CELL SURFACE PROTEIN, PUTATIVE (AFU_ORTHOLOGUE AFUA_4G14080)-RELATED"/>
    <property type="match status" value="1"/>
</dbReference>
<reference evidence="2" key="3">
    <citation type="submission" date="2011-03" db="EMBL/GenBank/DDBJ databases">
        <title>Annotation of Magnaporthe poae ATCC 64411.</title>
        <authorList>
            <person name="Ma L.-J."/>
            <person name="Dead R."/>
            <person name="Young S.K."/>
            <person name="Zeng Q."/>
            <person name="Gargeya S."/>
            <person name="Fitzgerald M."/>
            <person name="Haas B."/>
            <person name="Abouelleil A."/>
            <person name="Alvarado L."/>
            <person name="Arachchi H.M."/>
            <person name="Berlin A."/>
            <person name="Brown A."/>
            <person name="Chapman S.B."/>
            <person name="Chen Z."/>
            <person name="Dunbar C."/>
            <person name="Freedman E."/>
            <person name="Gearin G."/>
            <person name="Gellesch M."/>
            <person name="Goldberg J."/>
            <person name="Griggs A."/>
            <person name="Gujja S."/>
            <person name="Heiman D."/>
            <person name="Howarth C."/>
            <person name="Larson L."/>
            <person name="Lui A."/>
            <person name="MacDonald P.J.P."/>
            <person name="Mehta T."/>
            <person name="Montmayeur A."/>
            <person name="Murphy C."/>
            <person name="Neiman D."/>
            <person name="Pearson M."/>
            <person name="Priest M."/>
            <person name="Roberts A."/>
            <person name="Saif S."/>
            <person name="Shea T."/>
            <person name="Shenoy N."/>
            <person name="Sisk P."/>
            <person name="Stolte C."/>
            <person name="Sykes S."/>
            <person name="Yandava C."/>
            <person name="Wortman J."/>
            <person name="Nusbaum C."/>
            <person name="Birren B."/>
        </authorList>
    </citation>
    <scope>NUCLEOTIDE SEQUENCE</scope>
    <source>
        <strain evidence="2">ATCC 64411</strain>
    </source>
</reference>
<reference evidence="3" key="4">
    <citation type="journal article" date="2015" name="G3 (Bethesda)">
        <title>Genome sequences of three phytopathogenic species of the Magnaporthaceae family of fungi.</title>
        <authorList>
            <person name="Okagaki L.H."/>
            <person name="Nunes C.C."/>
            <person name="Sailsbery J."/>
            <person name="Clay B."/>
            <person name="Brown D."/>
            <person name="John T."/>
            <person name="Oh Y."/>
            <person name="Young N."/>
            <person name="Fitzgerald M."/>
            <person name="Haas B.J."/>
            <person name="Zeng Q."/>
            <person name="Young S."/>
            <person name="Adiconis X."/>
            <person name="Fan L."/>
            <person name="Levin J.Z."/>
            <person name="Mitchell T.K."/>
            <person name="Okubara P.A."/>
            <person name="Farman M.L."/>
            <person name="Kohn L.M."/>
            <person name="Birren B."/>
            <person name="Ma L.-J."/>
            <person name="Dean R.A."/>
        </authorList>
    </citation>
    <scope>NUCLEOTIDE SEQUENCE</scope>
    <source>
        <strain evidence="3">ATCC 64411 / 73-15</strain>
    </source>
</reference>
<protein>
    <recommendedName>
        <fullName evidence="5">Spherulin-4</fullName>
    </recommendedName>
</protein>